<protein>
    <submittedName>
        <fullName evidence="3">Metallophosphoesterase family protein</fullName>
    </submittedName>
</protein>
<dbReference type="InterPro" id="IPR029052">
    <property type="entry name" value="Metallo-depent_PP-like"/>
</dbReference>
<dbReference type="PANTHER" id="PTHR42850:SF2">
    <property type="entry name" value="BLL5683 PROTEIN"/>
    <property type="match status" value="1"/>
</dbReference>
<dbReference type="GO" id="GO:0005737">
    <property type="term" value="C:cytoplasm"/>
    <property type="evidence" value="ECO:0007669"/>
    <property type="project" value="TreeGrafter"/>
</dbReference>
<reference evidence="3" key="1">
    <citation type="submission" date="2024-05" db="EMBL/GenBank/DDBJ databases">
        <authorList>
            <person name="Bunk B."/>
            <person name="Swiderski J."/>
            <person name="Sproer C."/>
            <person name="Thiel V."/>
        </authorList>
    </citation>
    <scope>NUCLEOTIDE SEQUENCE</scope>
    <source>
        <strain evidence="3">DSM 17735</strain>
    </source>
</reference>
<dbReference type="PANTHER" id="PTHR42850">
    <property type="entry name" value="METALLOPHOSPHOESTERASE"/>
    <property type="match status" value="1"/>
</dbReference>
<proteinExistence type="inferred from homology"/>
<dbReference type="Gene3D" id="3.60.21.10">
    <property type="match status" value="1"/>
</dbReference>
<dbReference type="InterPro" id="IPR011152">
    <property type="entry name" value="Pesterase_MJ0912"/>
</dbReference>
<dbReference type="Pfam" id="PF12850">
    <property type="entry name" value="Metallophos_2"/>
    <property type="match status" value="1"/>
</dbReference>
<feature type="domain" description="Calcineurin-like phosphoesterase" evidence="2">
    <location>
        <begin position="1"/>
        <end position="191"/>
    </location>
</feature>
<sequence length="260" mass="27680">MKLAIISDIHGNLPALQAVLADIARQGVDQTLNLGDILSGPLQPLETAELLMAHDFPTIRGNHERQLLALLDPPAGAIDPATSDGYAASQISAAQAAWLKALPVSLELDSDIWLFHGTPRSDLEYWLETAVPGFAEGNGPGVRAATPAEVAERMGSVTHPVMLCGHTHVPRLVQCGGVLVVNPGSVGLPAYDDDHPYPHVVENGAPHARYALLEKNCHGWQVTFCAVPYDHLAQAQVAASRGFPDWAHALATGFMPRRAG</sequence>
<evidence type="ECO:0000259" key="2">
    <source>
        <dbReference type="Pfam" id="PF12850"/>
    </source>
</evidence>
<dbReference type="SUPFAM" id="SSF56300">
    <property type="entry name" value="Metallo-dependent phosphatases"/>
    <property type="match status" value="1"/>
</dbReference>
<accession>A0AAU7LS62</accession>
<comment type="similarity">
    <text evidence="1">Belongs to the metallophosphoesterase superfamily. YfcE family.</text>
</comment>
<name>A0AAU7LS62_9BURK</name>
<organism evidence="3">
    <name type="scientific">Polaromonas hydrogenivorans</name>
    <dbReference type="NCBI Taxonomy" id="335476"/>
    <lineage>
        <taxon>Bacteria</taxon>
        <taxon>Pseudomonadati</taxon>
        <taxon>Pseudomonadota</taxon>
        <taxon>Betaproteobacteria</taxon>
        <taxon>Burkholderiales</taxon>
        <taxon>Comamonadaceae</taxon>
        <taxon>Polaromonas</taxon>
    </lineage>
</organism>
<dbReference type="InterPro" id="IPR050126">
    <property type="entry name" value="Ap4A_hydrolase"/>
</dbReference>
<dbReference type="PIRSF" id="PIRSF000883">
    <property type="entry name" value="Pesterase_MJ0912"/>
    <property type="match status" value="1"/>
</dbReference>
<evidence type="ECO:0000256" key="1">
    <source>
        <dbReference type="ARBA" id="ARBA00008950"/>
    </source>
</evidence>
<dbReference type="EMBL" id="CP157675">
    <property type="protein sequence ID" value="XBP70400.1"/>
    <property type="molecule type" value="Genomic_DNA"/>
</dbReference>
<dbReference type="InterPro" id="IPR024654">
    <property type="entry name" value="Calcineurin-like_PHP_lpxH"/>
</dbReference>
<dbReference type="AlphaFoldDB" id="A0AAU7LS62"/>
<gene>
    <name evidence="3" type="ORF">ABLV49_00750</name>
</gene>
<dbReference type="GO" id="GO:0016791">
    <property type="term" value="F:phosphatase activity"/>
    <property type="evidence" value="ECO:0007669"/>
    <property type="project" value="TreeGrafter"/>
</dbReference>
<evidence type="ECO:0000313" key="3">
    <source>
        <dbReference type="EMBL" id="XBP70400.1"/>
    </source>
</evidence>
<dbReference type="RefSeq" id="WP_349279742.1">
    <property type="nucleotide sequence ID" value="NZ_CBCSCU010000013.1"/>
</dbReference>